<dbReference type="Proteomes" id="UP000326354">
    <property type="component" value="Chromosome"/>
</dbReference>
<reference evidence="2 3" key="1">
    <citation type="submission" date="2019-08" db="EMBL/GenBank/DDBJ databases">
        <title>Complete genome sequence of Candidatus Uab amorphum.</title>
        <authorList>
            <person name="Shiratori T."/>
            <person name="Suzuki S."/>
            <person name="Kakizawa Y."/>
            <person name="Ishida K."/>
        </authorList>
    </citation>
    <scope>NUCLEOTIDE SEQUENCE [LARGE SCALE GENOMIC DNA]</scope>
    <source>
        <strain evidence="2 3">SRT547</strain>
    </source>
</reference>
<proteinExistence type="predicted"/>
<keyword evidence="1" id="KW-0812">Transmembrane</keyword>
<dbReference type="AlphaFoldDB" id="A0A5S9F6Z6"/>
<evidence type="ECO:0000313" key="3">
    <source>
        <dbReference type="Proteomes" id="UP000326354"/>
    </source>
</evidence>
<keyword evidence="1" id="KW-0472">Membrane</keyword>
<dbReference type="InterPro" id="IPR005625">
    <property type="entry name" value="PepSY-ass_TM"/>
</dbReference>
<feature type="transmembrane region" description="Helical" evidence="1">
    <location>
        <begin position="12"/>
        <end position="35"/>
    </location>
</feature>
<dbReference type="Pfam" id="PF03929">
    <property type="entry name" value="PepSY_TM"/>
    <property type="match status" value="1"/>
</dbReference>
<evidence type="ECO:0000313" key="2">
    <source>
        <dbReference type="EMBL" id="BBM87841.1"/>
    </source>
</evidence>
<evidence type="ECO:0000256" key="1">
    <source>
        <dbReference type="SAM" id="Phobius"/>
    </source>
</evidence>
<organism evidence="2 3">
    <name type="scientific">Uabimicrobium amorphum</name>
    <dbReference type="NCBI Taxonomy" id="2596890"/>
    <lineage>
        <taxon>Bacteria</taxon>
        <taxon>Pseudomonadati</taxon>
        <taxon>Planctomycetota</taxon>
        <taxon>Candidatus Uabimicrobiia</taxon>
        <taxon>Candidatus Uabimicrobiales</taxon>
        <taxon>Candidatus Uabimicrobiaceae</taxon>
        <taxon>Candidatus Uabimicrobium</taxon>
    </lineage>
</organism>
<dbReference type="OrthoDB" id="271465at2"/>
<gene>
    <name evidence="2" type="ORF">UABAM_06256</name>
</gene>
<accession>A0A5S9F6Z6</accession>
<sequence length="171" mass="19997">MKNINYTLRKIHYWGAILAAIPIVIVIVTGIMLQVKKQWVWVQPKTIKGVAKQPQLSFAQILQAATKADKGINSWKDIDRLDVRPNKGIVKVRGKNKWEIQIDTQTGEIRQIAYRRSDMIESIHDGSFFHDHAKLWLFLPSAIVLLILWITGIYLFFLPIWRRAKKRRQKK</sequence>
<protein>
    <recommendedName>
        <fullName evidence="4">PepSY domain-containing protein</fullName>
    </recommendedName>
</protein>
<name>A0A5S9F6Z6_UABAM</name>
<keyword evidence="1" id="KW-1133">Transmembrane helix</keyword>
<feature type="transmembrane region" description="Helical" evidence="1">
    <location>
        <begin position="135"/>
        <end position="161"/>
    </location>
</feature>
<dbReference type="RefSeq" id="WP_151971836.1">
    <property type="nucleotide sequence ID" value="NZ_AP019860.1"/>
</dbReference>
<keyword evidence="3" id="KW-1185">Reference proteome</keyword>
<dbReference type="EMBL" id="AP019860">
    <property type="protein sequence ID" value="BBM87841.1"/>
    <property type="molecule type" value="Genomic_DNA"/>
</dbReference>
<dbReference type="KEGG" id="uam:UABAM_06256"/>
<evidence type="ECO:0008006" key="4">
    <source>
        <dbReference type="Google" id="ProtNLM"/>
    </source>
</evidence>